<evidence type="ECO:0000259" key="6">
    <source>
        <dbReference type="PROSITE" id="PS50949"/>
    </source>
</evidence>
<gene>
    <name evidence="7" type="ORF">B7P33_05955</name>
</gene>
<dbReference type="SUPFAM" id="SSF46785">
    <property type="entry name" value="Winged helix' DNA-binding domain"/>
    <property type="match status" value="1"/>
</dbReference>
<dbReference type="InterPro" id="IPR015421">
    <property type="entry name" value="PyrdxlP-dep_Trfase_major"/>
</dbReference>
<proteinExistence type="inferred from homology"/>
<keyword evidence="3" id="KW-0805">Transcription regulation</keyword>
<dbReference type="InterPro" id="IPR036388">
    <property type="entry name" value="WH-like_DNA-bd_sf"/>
</dbReference>
<keyword evidence="5" id="KW-0804">Transcription</keyword>
<dbReference type="Gene3D" id="3.40.640.10">
    <property type="entry name" value="Type I PLP-dependent aspartate aminotransferase-like (Major domain)"/>
    <property type="match status" value="1"/>
</dbReference>
<dbReference type="InterPro" id="IPR000524">
    <property type="entry name" value="Tscrpt_reg_HTH_GntR"/>
</dbReference>
<dbReference type="InterPro" id="IPR036390">
    <property type="entry name" value="WH_DNA-bd_sf"/>
</dbReference>
<evidence type="ECO:0000256" key="1">
    <source>
        <dbReference type="ARBA" id="ARBA00005384"/>
    </source>
</evidence>
<accession>A0A2A4G9S1</accession>
<dbReference type="Pfam" id="PF00392">
    <property type="entry name" value="GntR"/>
    <property type="match status" value="1"/>
</dbReference>
<dbReference type="GO" id="GO:0003700">
    <property type="term" value="F:DNA-binding transcription factor activity"/>
    <property type="evidence" value="ECO:0007669"/>
    <property type="project" value="InterPro"/>
</dbReference>
<dbReference type="SUPFAM" id="SSF53383">
    <property type="entry name" value="PLP-dependent transferases"/>
    <property type="match status" value="1"/>
</dbReference>
<evidence type="ECO:0000313" key="7">
    <source>
        <dbReference type="EMBL" id="PCE64714.1"/>
    </source>
</evidence>
<dbReference type="OrthoDB" id="594134at2"/>
<dbReference type="PROSITE" id="PS50949">
    <property type="entry name" value="HTH_GNTR"/>
    <property type="match status" value="1"/>
</dbReference>
<evidence type="ECO:0000256" key="2">
    <source>
        <dbReference type="ARBA" id="ARBA00022898"/>
    </source>
</evidence>
<dbReference type="PANTHER" id="PTHR46577">
    <property type="entry name" value="HTH-TYPE TRANSCRIPTIONAL REGULATORY PROTEIN GABR"/>
    <property type="match status" value="1"/>
</dbReference>
<dbReference type="CDD" id="cd00609">
    <property type="entry name" value="AAT_like"/>
    <property type="match status" value="1"/>
</dbReference>
<evidence type="ECO:0000313" key="8">
    <source>
        <dbReference type="Proteomes" id="UP000219559"/>
    </source>
</evidence>
<dbReference type="SMART" id="SM00345">
    <property type="entry name" value="HTH_GNTR"/>
    <property type="match status" value="1"/>
</dbReference>
<dbReference type="GO" id="GO:0003677">
    <property type="term" value="F:DNA binding"/>
    <property type="evidence" value="ECO:0007669"/>
    <property type="project" value="UniProtKB-KW"/>
</dbReference>
<dbReference type="GO" id="GO:0030170">
    <property type="term" value="F:pyridoxal phosphate binding"/>
    <property type="evidence" value="ECO:0007669"/>
    <property type="project" value="InterPro"/>
</dbReference>
<keyword evidence="2" id="KW-0663">Pyridoxal phosphate</keyword>
<dbReference type="Proteomes" id="UP000219559">
    <property type="component" value="Unassembled WGS sequence"/>
</dbReference>
<dbReference type="Pfam" id="PF00155">
    <property type="entry name" value="Aminotran_1_2"/>
    <property type="match status" value="1"/>
</dbReference>
<reference evidence="7 8" key="1">
    <citation type="submission" date="2017-04" db="EMBL/GenBank/DDBJ databases">
        <title>A new member of the family Flavobacteriaceae isolated from ascidians.</title>
        <authorList>
            <person name="Chen L."/>
        </authorList>
    </citation>
    <scope>NUCLEOTIDE SEQUENCE [LARGE SCALE GENOMIC DNA]</scope>
    <source>
        <strain evidence="7 8">HQA918</strain>
    </source>
</reference>
<protein>
    <recommendedName>
        <fullName evidence="6">HTH gntR-type domain-containing protein</fullName>
    </recommendedName>
</protein>
<dbReference type="InterPro" id="IPR004839">
    <property type="entry name" value="Aminotransferase_I/II_large"/>
</dbReference>
<evidence type="ECO:0000256" key="4">
    <source>
        <dbReference type="ARBA" id="ARBA00023125"/>
    </source>
</evidence>
<dbReference type="Gene3D" id="1.10.10.10">
    <property type="entry name" value="Winged helix-like DNA-binding domain superfamily/Winged helix DNA-binding domain"/>
    <property type="match status" value="1"/>
</dbReference>
<dbReference type="InterPro" id="IPR051446">
    <property type="entry name" value="HTH_trans_reg/aminotransferase"/>
</dbReference>
<comment type="caution">
    <text evidence="7">The sequence shown here is derived from an EMBL/GenBank/DDBJ whole genome shotgun (WGS) entry which is preliminary data.</text>
</comment>
<name>A0A2A4G9S1_9FLAO</name>
<dbReference type="CDD" id="cd07377">
    <property type="entry name" value="WHTH_GntR"/>
    <property type="match status" value="1"/>
</dbReference>
<dbReference type="RefSeq" id="WP_097439995.1">
    <property type="nucleotide sequence ID" value="NZ_KZ300476.1"/>
</dbReference>
<dbReference type="EMBL" id="NBWU01000002">
    <property type="protein sequence ID" value="PCE64714.1"/>
    <property type="molecule type" value="Genomic_DNA"/>
</dbReference>
<dbReference type="PANTHER" id="PTHR46577:SF2">
    <property type="entry name" value="TRANSCRIPTIONAL REGULATORY PROTEIN"/>
    <property type="match status" value="1"/>
</dbReference>
<keyword evidence="4" id="KW-0238">DNA-binding</keyword>
<sequence>MIPFDSLIQLERNSSVALFVQLANQLIGLIKQGHLAVGTPLPSSRVLAETLGVHRKTIVAAYDELIMQGWVETIPKKGTFVAFDIPQLQGAGKRMKTSVKVSTTPNFDWCSDPRLMPFEVKAHLKYHIDDGVSDSRWSPNAQLGKLYRQVLLDPTLPDLMGYGDPKGNQYLREVLVGYLNETRGLDISTKNILITRGSQMGIHLSAKILVGPGDVVVVGETNYSAADISFEKAGATLMRVPVDENGLDTKTLEELLKGNKIRAVYLTPHHHHPTTVTLNARRRMQLLNLAQRYRFAIMEDDYDYDFHYDHAPILPLASHDSQGNVLYMGSVCKTVAPVFRVGYFIGPEQVIEEAARVRRYIDRQGDAVLEHAFARFIAQGHLEGHIRKVSREYKLRRDLGYALLKKEVGDYFDFDLPKGGMAFWAVLKAPYQWSTIAPKLEKLGLGIGDWMRYDRAQKGHGGIRIGFASKNPEEFAGMVRLLKQGFN</sequence>
<feature type="domain" description="HTH gntR-type" evidence="6">
    <location>
        <begin position="16"/>
        <end position="84"/>
    </location>
</feature>
<evidence type="ECO:0000256" key="5">
    <source>
        <dbReference type="ARBA" id="ARBA00023163"/>
    </source>
</evidence>
<evidence type="ECO:0000256" key="3">
    <source>
        <dbReference type="ARBA" id="ARBA00023015"/>
    </source>
</evidence>
<comment type="similarity">
    <text evidence="1">In the C-terminal section; belongs to the class-I pyridoxal-phosphate-dependent aminotransferase family.</text>
</comment>
<keyword evidence="8" id="KW-1185">Reference proteome</keyword>
<organism evidence="7 8">
    <name type="scientific">Sediminicola luteus</name>
    <dbReference type="NCBI Taxonomy" id="319238"/>
    <lineage>
        <taxon>Bacteria</taxon>
        <taxon>Pseudomonadati</taxon>
        <taxon>Bacteroidota</taxon>
        <taxon>Flavobacteriia</taxon>
        <taxon>Flavobacteriales</taxon>
        <taxon>Flavobacteriaceae</taxon>
        <taxon>Sediminicola</taxon>
    </lineage>
</organism>
<dbReference type="InterPro" id="IPR015424">
    <property type="entry name" value="PyrdxlP-dep_Trfase"/>
</dbReference>
<dbReference type="AlphaFoldDB" id="A0A2A4G9S1"/>